<protein>
    <submittedName>
        <fullName evidence="1">Uncharacterized protein</fullName>
    </submittedName>
</protein>
<evidence type="ECO:0000313" key="1">
    <source>
        <dbReference type="EMBL" id="KAI3678183.1"/>
    </source>
</evidence>
<comment type="caution">
    <text evidence="1">The sequence shown here is derived from an EMBL/GenBank/DDBJ whole genome shotgun (WGS) entry which is preliminary data.</text>
</comment>
<organism evidence="1 2">
    <name type="scientific">Arctium lappa</name>
    <name type="common">Greater burdock</name>
    <name type="synonym">Lappa major</name>
    <dbReference type="NCBI Taxonomy" id="4217"/>
    <lineage>
        <taxon>Eukaryota</taxon>
        <taxon>Viridiplantae</taxon>
        <taxon>Streptophyta</taxon>
        <taxon>Embryophyta</taxon>
        <taxon>Tracheophyta</taxon>
        <taxon>Spermatophyta</taxon>
        <taxon>Magnoliopsida</taxon>
        <taxon>eudicotyledons</taxon>
        <taxon>Gunneridae</taxon>
        <taxon>Pentapetalae</taxon>
        <taxon>asterids</taxon>
        <taxon>campanulids</taxon>
        <taxon>Asterales</taxon>
        <taxon>Asteraceae</taxon>
        <taxon>Carduoideae</taxon>
        <taxon>Cardueae</taxon>
        <taxon>Arctiinae</taxon>
        <taxon>Arctium</taxon>
    </lineage>
</organism>
<sequence length="855" mass="97044">MKQKLIKHLRLSDHPLSSSMEGDRRVEDLVRELVCHLQNDYSSLHPNSNPNPNPNSKDVKYATRILSSRMTPLIVANEVAMANSIKSHMAKQGKLSDALTFADLYSRLASKNGPGSVKNKGAVLYLLKVISEDRNTNPKFRTNRSFTEGLPSVDSEISVTYSSSLKDSSRKLKNGGILCISRDPDNTRDMTYKEFATLVNGENDVPEEVLVRDVLYVCKGIDGKFVKFDDSVDGYVLLDSVTAPKATKIMIRKLCELGWLHRKVKGYISENMDAGMVAKAFCGALQEELSEYYKLLTVLESQSMNPIPLVSEIVNSGSYLSLRRLSVWFVEPMVKMRRMAVLVDSCKDFKGGALAGAIHLHAQHGDPLLHDFMKQLLRRVSSPLFEMVRSWVLEGELQDLSSEFFVSGQSITVESLWREGYHVHHLMLPSFISQSLANRILRTGKSINFLRVCCEDHSWADAAMEATAAIGTTSRRGGLGYGETDALESLVTEAAKRVDKHLLDVIFNRYKLKEHCLAIKRYILLGQGDFVQYLMEIVMPELMEPASFISSLQLSGLLERAVQSSSAQYDDQDILDRLRVKMMPYKTGDRGWDVFSLDYVTRAPLNTIFTESVMAKYLRIFNFLWKLRRVEHAVLGAWKAMKPNLIASYISSKLPKAVKFQIVLTSRRCQALWDEMNHFLTNLQYYIMFEVLEVSWSKFCNEMDASKDLDDLLAAHDKYLTSIIEKSLLGQSSEALYKTLLMLFDVILRFCSDVDRLFEGIYEFRTRPTKSKTKEAKSSKSKAVETDPWLNEGRKAITQRAGDFLRTMGQDVDGISKEYSSILKGFISQLPMQQHIDFKFLMFRLDFTEFYSSAA</sequence>
<keyword evidence="2" id="KW-1185">Reference proteome</keyword>
<accession>A0ACB8Y2A1</accession>
<gene>
    <name evidence="1" type="ORF">L6452_37467</name>
</gene>
<proteinExistence type="predicted"/>
<name>A0ACB8Y2A1_ARCLA</name>
<dbReference type="EMBL" id="CM042060">
    <property type="protein sequence ID" value="KAI3678183.1"/>
    <property type="molecule type" value="Genomic_DNA"/>
</dbReference>
<reference evidence="2" key="1">
    <citation type="journal article" date="2022" name="Mol. Ecol. Resour.">
        <title>The genomes of chicory, endive, great burdock and yacon provide insights into Asteraceae palaeo-polyploidization history and plant inulin production.</title>
        <authorList>
            <person name="Fan W."/>
            <person name="Wang S."/>
            <person name="Wang H."/>
            <person name="Wang A."/>
            <person name="Jiang F."/>
            <person name="Liu H."/>
            <person name="Zhao H."/>
            <person name="Xu D."/>
            <person name="Zhang Y."/>
        </authorList>
    </citation>
    <scope>NUCLEOTIDE SEQUENCE [LARGE SCALE GENOMIC DNA]</scope>
    <source>
        <strain evidence="2">cv. Niubang</strain>
    </source>
</reference>
<reference evidence="1 2" key="2">
    <citation type="journal article" date="2022" name="Mol. Ecol. Resour.">
        <title>The genomes of chicory, endive, great burdock and yacon provide insights into Asteraceae paleo-polyploidization history and plant inulin production.</title>
        <authorList>
            <person name="Fan W."/>
            <person name="Wang S."/>
            <person name="Wang H."/>
            <person name="Wang A."/>
            <person name="Jiang F."/>
            <person name="Liu H."/>
            <person name="Zhao H."/>
            <person name="Xu D."/>
            <person name="Zhang Y."/>
        </authorList>
    </citation>
    <scope>NUCLEOTIDE SEQUENCE [LARGE SCALE GENOMIC DNA]</scope>
    <source>
        <strain evidence="2">cv. Niubang</strain>
    </source>
</reference>
<dbReference type="Proteomes" id="UP001055879">
    <property type="component" value="Linkage Group LG14"/>
</dbReference>
<evidence type="ECO:0000313" key="2">
    <source>
        <dbReference type="Proteomes" id="UP001055879"/>
    </source>
</evidence>